<dbReference type="CDD" id="cd02440">
    <property type="entry name" value="AdoMet_MTases"/>
    <property type="match status" value="1"/>
</dbReference>
<reference evidence="7 8" key="1">
    <citation type="submission" date="2017-06" db="EMBL/GenBank/DDBJ databases">
        <title>Genome Sequencing and Comparative Genomics Analysis of Five Ureaplasma Urealyticums with Different Drug Resistance.</title>
        <authorList>
            <person name="Ma L."/>
            <person name="Jia T."/>
        </authorList>
    </citation>
    <scope>NUCLEOTIDE SEQUENCE [LARGE SCALE GENOMIC DNA]</scope>
    <source>
        <strain evidence="8">hebnu uu3</strain>
    </source>
</reference>
<keyword evidence="5 6" id="KW-0949">S-adenosyl-L-methionine</keyword>
<name>A0AAC9X6Q7_UREPR</name>
<dbReference type="SUPFAM" id="SSF53335">
    <property type="entry name" value="S-adenosyl-L-methionine-dependent methyltransferases"/>
    <property type="match status" value="1"/>
</dbReference>
<evidence type="ECO:0000256" key="5">
    <source>
        <dbReference type="ARBA" id="ARBA00022691"/>
    </source>
</evidence>
<dbReference type="AlphaFoldDB" id="A0AAC9X6Q7"/>
<comment type="subcellular location">
    <subcellularLocation>
        <location evidence="6">Cytoplasm</location>
    </subcellularLocation>
</comment>
<feature type="binding site" evidence="6">
    <location>
        <position position="148"/>
    </location>
    <ligand>
        <name>S-adenosyl-L-methionine</name>
        <dbReference type="ChEBI" id="CHEBI:59789"/>
    </ligand>
</feature>
<dbReference type="RefSeq" id="WP_006688442.1">
    <property type="nucleotide sequence ID" value="NZ_CAMQQM010000015.1"/>
</dbReference>
<protein>
    <recommendedName>
        <fullName evidence="6">Ribosomal RNA small subunit methyltransferase G</fullName>
        <ecNumber evidence="6">2.1.1.-</ecNumber>
    </recommendedName>
    <alternativeName>
        <fullName evidence="6">16S rRNA 7-methylguanosine methyltransferase</fullName>
        <shortName evidence="6">16S rRNA m7G methyltransferase</shortName>
    </alternativeName>
</protein>
<feature type="binding site" evidence="6">
    <location>
        <begin position="131"/>
        <end position="132"/>
    </location>
    <ligand>
        <name>S-adenosyl-L-methionine</name>
        <dbReference type="ChEBI" id="CHEBI:59789"/>
    </ligand>
</feature>
<keyword evidence="3 6" id="KW-0489">Methyltransferase</keyword>
<evidence type="ECO:0000256" key="6">
    <source>
        <dbReference type="HAMAP-Rule" id="MF_00074"/>
    </source>
</evidence>
<dbReference type="Gene3D" id="3.40.50.150">
    <property type="entry name" value="Vaccinia Virus protein VP39"/>
    <property type="match status" value="1"/>
</dbReference>
<dbReference type="GO" id="GO:0070043">
    <property type="term" value="F:rRNA (guanine-N7-)-methyltransferase activity"/>
    <property type="evidence" value="ECO:0007669"/>
    <property type="project" value="UniProtKB-UniRule"/>
</dbReference>
<evidence type="ECO:0000256" key="3">
    <source>
        <dbReference type="ARBA" id="ARBA00022603"/>
    </source>
</evidence>
<comment type="similarity">
    <text evidence="6">Belongs to the methyltransferase superfamily. RNA methyltransferase RsmG family.</text>
</comment>
<keyword evidence="2 6" id="KW-0698">rRNA processing</keyword>
<accession>A0AAC9X6Q7</accession>
<sequence length="236" mass="27779">MTKKDFFNVLTKYFPWVDEQTFLLFEKYKTIIQKYNQIFNLTRLDSDDKIYQNFFLDSLAPYKELDFFTQNTNLKLIDIGSGSGIPGVVLKIIFKNLNLTLLEANQKRCEFLKILTQELGLNDVLIWNMRAEDLTQSMRESFDVATSRAVASLDKILEISAAFVKVNGYLIQPKSTKFYQEELKAKNIIKTLYLERIALKDFWENDYHHLVGIYLKKQITPLQFPRPWNLILKKPL</sequence>
<evidence type="ECO:0000256" key="1">
    <source>
        <dbReference type="ARBA" id="ARBA00022490"/>
    </source>
</evidence>
<dbReference type="NCBIfam" id="TIGR00138">
    <property type="entry name" value="rsmG_gidB"/>
    <property type="match status" value="1"/>
</dbReference>
<dbReference type="Proteomes" id="UP000197054">
    <property type="component" value="Chromosome"/>
</dbReference>
<dbReference type="InterPro" id="IPR029063">
    <property type="entry name" value="SAM-dependent_MTases_sf"/>
</dbReference>
<dbReference type="EC" id="2.1.1.-" evidence="6"/>
<dbReference type="PANTHER" id="PTHR31760">
    <property type="entry name" value="S-ADENOSYL-L-METHIONINE-DEPENDENT METHYLTRANSFERASES SUPERFAMILY PROTEIN"/>
    <property type="match status" value="1"/>
</dbReference>
<proteinExistence type="inferred from homology"/>
<feature type="binding site" evidence="6">
    <location>
        <position position="80"/>
    </location>
    <ligand>
        <name>S-adenosyl-L-methionine</name>
        <dbReference type="ChEBI" id="CHEBI:59789"/>
    </ligand>
</feature>
<organism evidence="7 8">
    <name type="scientific">Ureaplasma parvum</name>
    <name type="common">Ureaplasma urealyticum biotype 1</name>
    <dbReference type="NCBI Taxonomy" id="134821"/>
    <lineage>
        <taxon>Bacteria</taxon>
        <taxon>Bacillati</taxon>
        <taxon>Mycoplasmatota</taxon>
        <taxon>Mycoplasmoidales</taxon>
        <taxon>Mycoplasmoidaceae</taxon>
        <taxon>Ureaplasma</taxon>
    </lineage>
</organism>
<evidence type="ECO:0000313" key="8">
    <source>
        <dbReference type="Proteomes" id="UP000197054"/>
    </source>
</evidence>
<keyword evidence="4 6" id="KW-0808">Transferase</keyword>
<evidence type="ECO:0000313" key="7">
    <source>
        <dbReference type="EMBL" id="ASD29763.1"/>
    </source>
</evidence>
<dbReference type="EMBL" id="CP021991">
    <property type="protein sequence ID" value="ASD29763.1"/>
    <property type="molecule type" value="Genomic_DNA"/>
</dbReference>
<dbReference type="HAMAP" id="MF_00074">
    <property type="entry name" value="16SrRNA_methyltr_G"/>
    <property type="match status" value="1"/>
</dbReference>
<dbReference type="GO" id="GO:0005829">
    <property type="term" value="C:cytosol"/>
    <property type="evidence" value="ECO:0007669"/>
    <property type="project" value="TreeGrafter"/>
</dbReference>
<evidence type="ECO:0000256" key="4">
    <source>
        <dbReference type="ARBA" id="ARBA00022679"/>
    </source>
</evidence>
<evidence type="ECO:0000256" key="2">
    <source>
        <dbReference type="ARBA" id="ARBA00022552"/>
    </source>
</evidence>
<dbReference type="Pfam" id="PF02527">
    <property type="entry name" value="GidB"/>
    <property type="match status" value="1"/>
</dbReference>
<gene>
    <name evidence="6 7" type="primary">rsmG</name>
    <name evidence="7" type="ORF">CEG42_00705</name>
</gene>
<comment type="function">
    <text evidence="6">Specifically methylates the N7 position of a guanine in 16S rRNA.</text>
</comment>
<comment type="caution">
    <text evidence="6">Lacks conserved residue(s) required for the propagation of feature annotation.</text>
</comment>
<dbReference type="PANTHER" id="PTHR31760:SF0">
    <property type="entry name" value="S-ADENOSYL-L-METHIONINE-DEPENDENT METHYLTRANSFERASES SUPERFAMILY PROTEIN"/>
    <property type="match status" value="1"/>
</dbReference>
<dbReference type="InterPro" id="IPR003682">
    <property type="entry name" value="rRNA_ssu_MeTfrase_G"/>
</dbReference>
<keyword evidence="1 6" id="KW-0963">Cytoplasm</keyword>